<evidence type="ECO:0000313" key="6">
    <source>
        <dbReference type="Proteomes" id="UP001642487"/>
    </source>
</evidence>
<dbReference type="Proteomes" id="UP001642487">
    <property type="component" value="Chromosome 11"/>
</dbReference>
<evidence type="ECO:0000256" key="1">
    <source>
        <dbReference type="ARBA" id="ARBA00006643"/>
    </source>
</evidence>
<dbReference type="Gene3D" id="1.25.40.10">
    <property type="entry name" value="Tetratricopeptide repeat domain"/>
    <property type="match status" value="6"/>
</dbReference>
<dbReference type="Pfam" id="PF14432">
    <property type="entry name" value="DYW_deaminase"/>
    <property type="match status" value="1"/>
</dbReference>
<dbReference type="InterPro" id="IPR046960">
    <property type="entry name" value="PPR_At4g14850-like_plant"/>
</dbReference>
<proteinExistence type="inferred from homology"/>
<sequence>MEKLAIPCQTNPPISVPASIIKARPLKFSSKPTKTSIFFTQKLTTKFNDDHLSYLCSNGLLREAITAIDSMSKRGSKLSTNTYINLLQTCIDADFIELGRELHVRMSLVDQVNPFVETKLISMYAKCGFLKDARKVFDGMQERNLYTWSAMIGAYSREQRWKEVVELFFLMMGEGLLPDAFLFPKILQACGNCEDLETVKLIHSVVIRCGLSFCMRVSNSILTAFVKCRKLSLARKFFGNMDERDGVSWNAIIAGYCQKGNGDEARRLLDAMSDQGFKPGLVTYNIMIACYSQLGNCNLVIELKKKMESMGIAADVYTWTSMISGFAQSSRISQALDFFNDMILAGVEPNAITIVSATSACASLKSLQKGLEIHCFAIKMGIAREVLVGNSLIDMYSKCEKLEAARHVFDTILEKDIYTWNSMIGGYCQAGYCGKAYELFMRLRESNVMPNVVTWNVMISGCIQNGDEDQAMNLFQIMEKDGEVRRNTASWNSLIAGYHQLGEKNKALAIFRQMQSLNFSPNSVTILSILPVCANVMAERKIKEIHGCVLRRNLESELPVANSLIDTYAKSGNIKYSRTIFDGMSSKDIITWNSIIAGYILHGCSDAAFHLFGQMKKFGIRPNRGTLASIIHAYGIAGMVDKGRHVFSSITEEHQILPTLDHYLAMVELYGRSGRLTDAMEFIEDMPIEPDVSIWTSLLTACRFHGNLHLAVQAAERLQELEPDNHVIYRLLIQAYALYGKSELALKVRKLGKESTMNKCTAQCWVEVRNKVQLFVSGDQSKLDVLNTWLKSIEGKVKKFNYHNQLSIDEEQKEEKIGGFHCEKFAFAFGLISSSHTPKSIKIVKNLRICGDCHQMAKYISAAHECEIYLSDSKCLHHFKKGHCSCGDYCCGESSLVEQVFHDLRSYVVSGNHFLDSCPIVCVAHYNCARH</sequence>
<feature type="repeat" description="PPR" evidence="3">
    <location>
        <begin position="588"/>
        <end position="622"/>
    </location>
</feature>
<feature type="repeat" description="PPR" evidence="3">
    <location>
        <begin position="451"/>
        <end position="485"/>
    </location>
</feature>
<dbReference type="InterPro" id="IPR011990">
    <property type="entry name" value="TPR-like_helical_dom_sf"/>
</dbReference>
<dbReference type="InterPro" id="IPR032867">
    <property type="entry name" value="DYW_dom"/>
</dbReference>
<evidence type="ECO:0000313" key="5">
    <source>
        <dbReference type="EMBL" id="CAK9312689.1"/>
    </source>
</evidence>
<feature type="repeat" description="PPR" evidence="3">
    <location>
        <begin position="280"/>
        <end position="314"/>
    </location>
</feature>
<evidence type="ECO:0000259" key="4">
    <source>
        <dbReference type="Pfam" id="PF14432"/>
    </source>
</evidence>
<reference evidence="5 6" key="1">
    <citation type="submission" date="2024-03" db="EMBL/GenBank/DDBJ databases">
        <authorList>
            <person name="Gkanogiannis A."/>
            <person name="Becerra Lopez-Lavalle L."/>
        </authorList>
    </citation>
    <scope>NUCLEOTIDE SEQUENCE [LARGE SCALE GENOMIC DNA]</scope>
</reference>
<gene>
    <name evidence="5" type="ORF">CITCOLO1_LOCUS4391</name>
</gene>
<dbReference type="SUPFAM" id="SSF48452">
    <property type="entry name" value="TPR-like"/>
    <property type="match status" value="1"/>
</dbReference>
<feature type="repeat" description="PPR" evidence="3">
    <location>
        <begin position="487"/>
        <end position="521"/>
    </location>
</feature>
<dbReference type="InterPro" id="IPR002885">
    <property type="entry name" value="PPR_rpt"/>
</dbReference>
<feature type="repeat" description="PPR" evidence="3">
    <location>
        <begin position="245"/>
        <end position="279"/>
    </location>
</feature>
<dbReference type="PANTHER" id="PTHR47926:SF369">
    <property type="entry name" value="DYW DOMAIN-CONTAINING PROTEIN"/>
    <property type="match status" value="1"/>
</dbReference>
<name>A0ABP0XX01_9ROSI</name>
<protein>
    <recommendedName>
        <fullName evidence="4">DYW domain-containing protein</fullName>
    </recommendedName>
</protein>
<feature type="domain" description="DYW" evidence="4">
    <location>
        <begin position="807"/>
        <end position="889"/>
    </location>
</feature>
<evidence type="ECO:0000256" key="3">
    <source>
        <dbReference type="PROSITE-ProRule" id="PRU00708"/>
    </source>
</evidence>
<dbReference type="Pfam" id="PF01535">
    <property type="entry name" value="PPR"/>
    <property type="match status" value="4"/>
</dbReference>
<dbReference type="EMBL" id="OZ021745">
    <property type="protein sequence ID" value="CAK9312689.1"/>
    <property type="molecule type" value="Genomic_DNA"/>
</dbReference>
<organism evidence="5 6">
    <name type="scientific">Citrullus colocynthis</name>
    <name type="common">colocynth</name>
    <dbReference type="NCBI Taxonomy" id="252529"/>
    <lineage>
        <taxon>Eukaryota</taxon>
        <taxon>Viridiplantae</taxon>
        <taxon>Streptophyta</taxon>
        <taxon>Embryophyta</taxon>
        <taxon>Tracheophyta</taxon>
        <taxon>Spermatophyta</taxon>
        <taxon>Magnoliopsida</taxon>
        <taxon>eudicotyledons</taxon>
        <taxon>Gunneridae</taxon>
        <taxon>Pentapetalae</taxon>
        <taxon>rosids</taxon>
        <taxon>fabids</taxon>
        <taxon>Cucurbitales</taxon>
        <taxon>Cucurbitaceae</taxon>
        <taxon>Benincaseae</taxon>
        <taxon>Citrullus</taxon>
    </lineage>
</organism>
<dbReference type="NCBIfam" id="TIGR00756">
    <property type="entry name" value="PPR"/>
    <property type="match status" value="9"/>
</dbReference>
<accession>A0ABP0XX01</accession>
<keyword evidence="6" id="KW-1185">Reference proteome</keyword>
<keyword evidence="2" id="KW-0677">Repeat</keyword>
<feature type="repeat" description="PPR" evidence="3">
    <location>
        <begin position="315"/>
        <end position="349"/>
    </location>
</feature>
<evidence type="ECO:0000256" key="2">
    <source>
        <dbReference type="ARBA" id="ARBA00022737"/>
    </source>
</evidence>
<dbReference type="PROSITE" id="PS51375">
    <property type="entry name" value="PPR"/>
    <property type="match status" value="8"/>
</dbReference>
<dbReference type="PANTHER" id="PTHR47926">
    <property type="entry name" value="PENTATRICOPEPTIDE REPEAT-CONTAINING PROTEIN"/>
    <property type="match status" value="1"/>
</dbReference>
<feature type="repeat" description="PPR" evidence="3">
    <location>
        <begin position="144"/>
        <end position="178"/>
    </location>
</feature>
<comment type="similarity">
    <text evidence="1">Belongs to the PPR family. PCMP-H subfamily.</text>
</comment>
<feature type="repeat" description="PPR" evidence="3">
    <location>
        <begin position="416"/>
        <end position="450"/>
    </location>
</feature>
<dbReference type="Pfam" id="PF13041">
    <property type="entry name" value="PPR_2"/>
    <property type="match status" value="5"/>
</dbReference>